<feature type="region of interest" description="Disordered" evidence="1">
    <location>
        <begin position="1"/>
        <end position="46"/>
    </location>
</feature>
<evidence type="ECO:0000313" key="3">
    <source>
        <dbReference type="Proteomes" id="UP000735302"/>
    </source>
</evidence>
<protein>
    <submittedName>
        <fullName evidence="2">Uncharacterized protein</fullName>
    </submittedName>
</protein>
<comment type="caution">
    <text evidence="2">The sequence shown here is derived from an EMBL/GenBank/DDBJ whole genome shotgun (WGS) entry which is preliminary data.</text>
</comment>
<evidence type="ECO:0000256" key="1">
    <source>
        <dbReference type="SAM" id="MobiDB-lite"/>
    </source>
</evidence>
<dbReference type="AlphaFoldDB" id="A0AAV4C157"/>
<name>A0AAV4C157_9GAST</name>
<gene>
    <name evidence="2" type="ORF">PoB_005290000</name>
</gene>
<sequence>MTKIIITTEWGDDGIDDNDDHNNKDNNAAAGAGDDDYDDSDDNDGVGVNGRARFSRALVALWIAKPLSDLQMKFLSRVQASSLTPWPAEGFRADSLEAFVAQWIRIHPKICNDCIRAPPSVP</sequence>
<feature type="compositionally biased region" description="Acidic residues" evidence="1">
    <location>
        <begin position="33"/>
        <end position="44"/>
    </location>
</feature>
<accession>A0AAV4C157</accession>
<evidence type="ECO:0000313" key="2">
    <source>
        <dbReference type="EMBL" id="GFO26395.1"/>
    </source>
</evidence>
<organism evidence="2 3">
    <name type="scientific">Plakobranchus ocellatus</name>
    <dbReference type="NCBI Taxonomy" id="259542"/>
    <lineage>
        <taxon>Eukaryota</taxon>
        <taxon>Metazoa</taxon>
        <taxon>Spiralia</taxon>
        <taxon>Lophotrochozoa</taxon>
        <taxon>Mollusca</taxon>
        <taxon>Gastropoda</taxon>
        <taxon>Heterobranchia</taxon>
        <taxon>Euthyneura</taxon>
        <taxon>Panpulmonata</taxon>
        <taxon>Sacoglossa</taxon>
        <taxon>Placobranchoidea</taxon>
        <taxon>Plakobranchidae</taxon>
        <taxon>Plakobranchus</taxon>
    </lineage>
</organism>
<proteinExistence type="predicted"/>
<keyword evidence="3" id="KW-1185">Reference proteome</keyword>
<feature type="compositionally biased region" description="Acidic residues" evidence="1">
    <location>
        <begin position="10"/>
        <end position="19"/>
    </location>
</feature>
<reference evidence="2 3" key="1">
    <citation type="journal article" date="2021" name="Elife">
        <title>Chloroplast acquisition without the gene transfer in kleptoplastic sea slugs, Plakobranchus ocellatus.</title>
        <authorList>
            <person name="Maeda T."/>
            <person name="Takahashi S."/>
            <person name="Yoshida T."/>
            <person name="Shimamura S."/>
            <person name="Takaki Y."/>
            <person name="Nagai Y."/>
            <person name="Toyoda A."/>
            <person name="Suzuki Y."/>
            <person name="Arimoto A."/>
            <person name="Ishii H."/>
            <person name="Satoh N."/>
            <person name="Nishiyama T."/>
            <person name="Hasebe M."/>
            <person name="Maruyama T."/>
            <person name="Minagawa J."/>
            <person name="Obokata J."/>
            <person name="Shigenobu S."/>
        </authorList>
    </citation>
    <scope>NUCLEOTIDE SEQUENCE [LARGE SCALE GENOMIC DNA]</scope>
</reference>
<dbReference type="EMBL" id="BLXT01005830">
    <property type="protein sequence ID" value="GFO26395.1"/>
    <property type="molecule type" value="Genomic_DNA"/>
</dbReference>
<dbReference type="Proteomes" id="UP000735302">
    <property type="component" value="Unassembled WGS sequence"/>
</dbReference>